<evidence type="ECO:0000256" key="1">
    <source>
        <dbReference type="ARBA" id="ARBA00006611"/>
    </source>
</evidence>
<protein>
    <submittedName>
        <fullName evidence="3">Twitching mobility protein</fullName>
    </submittedName>
</protein>
<dbReference type="InterPro" id="IPR027417">
    <property type="entry name" value="P-loop_NTPase"/>
</dbReference>
<dbReference type="CDD" id="cd01131">
    <property type="entry name" value="PilT"/>
    <property type="match status" value="1"/>
</dbReference>
<accession>D9PFH6</accession>
<dbReference type="AlphaFoldDB" id="D9PFH6"/>
<dbReference type="PROSITE" id="PS00662">
    <property type="entry name" value="T2SP_E"/>
    <property type="match status" value="1"/>
</dbReference>
<dbReference type="InterPro" id="IPR006321">
    <property type="entry name" value="PilT/PilU"/>
</dbReference>
<comment type="similarity">
    <text evidence="1">Belongs to the GSP E family.</text>
</comment>
<organism evidence="3">
    <name type="scientific">sediment metagenome</name>
    <dbReference type="NCBI Taxonomy" id="749907"/>
    <lineage>
        <taxon>unclassified sequences</taxon>
        <taxon>metagenomes</taxon>
        <taxon>ecological metagenomes</taxon>
    </lineage>
</organism>
<dbReference type="InterPro" id="IPR003593">
    <property type="entry name" value="AAA+_ATPase"/>
</dbReference>
<name>D9PFH6_9ZZZZ</name>
<comment type="caution">
    <text evidence="3">The sequence shown here is derived from an EMBL/GenBank/DDBJ whole genome shotgun (WGS) entry which is preliminary data.</text>
</comment>
<reference evidence="3" key="1">
    <citation type="submission" date="2010-07" db="EMBL/GenBank/DDBJ databases">
        <authorList>
            <consortium name="CONSOLIDER consortium CSD2007-00005"/>
            <person name="Guazzaroni M.-E."/>
            <person name="Richter M."/>
            <person name="Garcia-Salamanca A."/>
            <person name="Yarza P."/>
            <person name="Ferrer M."/>
        </authorList>
    </citation>
    <scope>NUCLEOTIDE SEQUENCE</scope>
</reference>
<dbReference type="NCBIfam" id="TIGR01420">
    <property type="entry name" value="pilT_fam"/>
    <property type="match status" value="1"/>
</dbReference>
<sequence length="374" mass="41168">MASLPELLKTTVELDGSDLHLTTSAPPTVRVHGKLVPLKLPPLTAPETKQLAYSVCTDAQKKRFEESQELDFSFGIRGVGRFRCNIFNQRGAVASVYRLIPEKVRSFQELSLPPILAKLSERPRGLVLVTGPTGSGKSTTLAAMIDKINTERNEHILTIEDPIEYIHQHKGCLVNQREVHSDTQGFGLALRAALREDPDVVLIGEMRDLETIESALRIAETGHLTFATLHTNSAAQTINRIIDVFPAHQQSQIRTQLSLVLEGIVCQTLLRKANGPGRIVSLEVLVPTPAIRNLIRDDKVHQIYSMMQAGQEKFGMQTMNQSLASLYMSRQISLETAMLASSMKEELQEMIARGSGIVPGAGLNRASAGVPVRR</sequence>
<gene>
    <name evidence="3" type="primary">pilT</name>
    <name evidence="3" type="ORF">LDC_0258</name>
</gene>
<dbReference type="PANTHER" id="PTHR30486">
    <property type="entry name" value="TWITCHING MOTILITY PROTEIN PILT"/>
    <property type="match status" value="1"/>
</dbReference>
<evidence type="ECO:0000313" key="3">
    <source>
        <dbReference type="EMBL" id="EFK97684.1"/>
    </source>
</evidence>
<dbReference type="GO" id="GO:0005524">
    <property type="term" value="F:ATP binding"/>
    <property type="evidence" value="ECO:0007669"/>
    <property type="project" value="InterPro"/>
</dbReference>
<dbReference type="Pfam" id="PF00437">
    <property type="entry name" value="T2SSE"/>
    <property type="match status" value="1"/>
</dbReference>
<evidence type="ECO:0000259" key="2">
    <source>
        <dbReference type="PROSITE" id="PS00662"/>
    </source>
</evidence>
<proteinExistence type="inferred from homology"/>
<dbReference type="InterPro" id="IPR050921">
    <property type="entry name" value="T4SS_GSP_E_ATPase"/>
</dbReference>
<dbReference type="SUPFAM" id="SSF52540">
    <property type="entry name" value="P-loop containing nucleoside triphosphate hydrolases"/>
    <property type="match status" value="1"/>
</dbReference>
<dbReference type="SMART" id="SM00382">
    <property type="entry name" value="AAA"/>
    <property type="match status" value="1"/>
</dbReference>
<dbReference type="GO" id="GO:0016887">
    <property type="term" value="F:ATP hydrolysis activity"/>
    <property type="evidence" value="ECO:0007669"/>
    <property type="project" value="InterPro"/>
</dbReference>
<dbReference type="Gene3D" id="3.40.50.300">
    <property type="entry name" value="P-loop containing nucleotide triphosphate hydrolases"/>
    <property type="match status" value="1"/>
</dbReference>
<dbReference type="EMBL" id="ADZX01000069">
    <property type="protein sequence ID" value="EFK97684.1"/>
    <property type="molecule type" value="Genomic_DNA"/>
</dbReference>
<feature type="domain" description="Bacterial type II secretion system protein E" evidence="2">
    <location>
        <begin position="194"/>
        <end position="208"/>
    </location>
</feature>
<reference evidence="3" key="2">
    <citation type="journal article" date="2011" name="Microb. Ecol.">
        <title>Taxonomic and Functional Metagenomic Profiling of the Microbial Community in the Anoxic Sediment of a Sub-saline Shallow Lake (Laguna de Carrizo, Central Spain).</title>
        <authorList>
            <person name="Ferrer M."/>
            <person name="Guazzaroni M.E."/>
            <person name="Richter M."/>
            <person name="Garcia-Salamanca A."/>
            <person name="Yarza P."/>
            <person name="Suarez-Suarez A."/>
            <person name="Solano J."/>
            <person name="Alcaide M."/>
            <person name="van Dillewijn P."/>
            <person name="Molina-Henares M.A."/>
            <person name="Lopez-Cortes N."/>
            <person name="Al-Ramahi Y."/>
            <person name="Guerrero C."/>
            <person name="Acosta A."/>
            <person name="de Eugenio L.I."/>
            <person name="Martinez V."/>
            <person name="Marques S."/>
            <person name="Rojo F."/>
            <person name="Santero E."/>
            <person name="Genilloud O."/>
            <person name="Perez-Perez J."/>
            <person name="Rossello-Mora R."/>
            <person name="Ramos J.L."/>
        </authorList>
    </citation>
    <scope>NUCLEOTIDE SEQUENCE</scope>
</reference>
<dbReference type="InterPro" id="IPR001482">
    <property type="entry name" value="T2SS/T4SS_dom"/>
</dbReference>
<dbReference type="PANTHER" id="PTHR30486:SF16">
    <property type="entry name" value="TWITCHING MOTILITY PROTEIN PILT"/>
    <property type="match status" value="1"/>
</dbReference>
<dbReference type="Gene3D" id="3.30.450.90">
    <property type="match status" value="1"/>
</dbReference>